<evidence type="ECO:0000256" key="2">
    <source>
        <dbReference type="SAM" id="Phobius"/>
    </source>
</evidence>
<evidence type="ECO:0000313" key="3">
    <source>
        <dbReference type="EMBL" id="CAD7414390.1"/>
    </source>
</evidence>
<dbReference type="PANTHER" id="PTHR34441">
    <property type="entry name" value="MOTILE SPERM DOMAIN-CONTAINING PROTEIN 1"/>
    <property type="match status" value="1"/>
</dbReference>
<feature type="compositionally biased region" description="Basic residues" evidence="1">
    <location>
        <begin position="134"/>
        <end position="146"/>
    </location>
</feature>
<evidence type="ECO:0000256" key="1">
    <source>
        <dbReference type="SAM" id="MobiDB-lite"/>
    </source>
</evidence>
<dbReference type="EMBL" id="OD007861">
    <property type="protein sequence ID" value="CAD7414390.1"/>
    <property type="molecule type" value="Genomic_DNA"/>
</dbReference>
<organism evidence="3">
    <name type="scientific">Timema poppense</name>
    <name type="common">Walking stick</name>
    <dbReference type="NCBI Taxonomy" id="170557"/>
    <lineage>
        <taxon>Eukaryota</taxon>
        <taxon>Metazoa</taxon>
        <taxon>Ecdysozoa</taxon>
        <taxon>Arthropoda</taxon>
        <taxon>Hexapoda</taxon>
        <taxon>Insecta</taxon>
        <taxon>Pterygota</taxon>
        <taxon>Neoptera</taxon>
        <taxon>Polyneoptera</taxon>
        <taxon>Phasmatodea</taxon>
        <taxon>Timematodea</taxon>
        <taxon>Timematoidea</taxon>
        <taxon>Timematidae</taxon>
        <taxon>Timema</taxon>
    </lineage>
</organism>
<dbReference type="AlphaFoldDB" id="A0A7R9DIH4"/>
<dbReference type="InterPro" id="IPR039283">
    <property type="entry name" value="MOSPD1/3"/>
</dbReference>
<keyword evidence="2" id="KW-0812">Transmembrane</keyword>
<feature type="compositionally biased region" description="Basic and acidic residues" evidence="1">
    <location>
        <begin position="165"/>
        <end position="181"/>
    </location>
</feature>
<accession>A0A7R9DIH4</accession>
<protein>
    <submittedName>
        <fullName evidence="3">Uncharacterized protein</fullName>
    </submittedName>
</protein>
<sequence>MPDALACWYLVIGKQDVSATLLPGKPTGSLSETEVFQHLPSRVDYPDSGVRTQHQFGMVRDYRHTRIQTPNHIVVVAAVVCIVALLLPTQGDEDSRFPSYLYLTSHLKLIFAYVLDAVLIIITMGQHSPTQGTRSRKVNTRHKLNHRPLLSEDTPNRLNATPEPAHCEARTRVQPAEERKKSSVSGHA</sequence>
<gene>
    <name evidence="3" type="ORF">TPSB3V08_LOCUS9639</name>
</gene>
<dbReference type="PANTHER" id="PTHR34441:SF1">
    <property type="entry name" value="MOTILE SPERM DOMAIN-CONTAINING 1"/>
    <property type="match status" value="1"/>
</dbReference>
<proteinExistence type="predicted"/>
<keyword evidence="2" id="KW-1133">Transmembrane helix</keyword>
<keyword evidence="2" id="KW-0472">Membrane</keyword>
<name>A0A7R9DIH4_TIMPO</name>
<feature type="transmembrane region" description="Helical" evidence="2">
    <location>
        <begin position="70"/>
        <end position="89"/>
    </location>
</feature>
<feature type="region of interest" description="Disordered" evidence="1">
    <location>
        <begin position="128"/>
        <end position="188"/>
    </location>
</feature>
<reference evidence="3" key="1">
    <citation type="submission" date="2020-11" db="EMBL/GenBank/DDBJ databases">
        <authorList>
            <person name="Tran Van P."/>
        </authorList>
    </citation>
    <scope>NUCLEOTIDE SEQUENCE</scope>
</reference>
<feature type="transmembrane region" description="Helical" evidence="2">
    <location>
        <begin position="109"/>
        <end position="127"/>
    </location>
</feature>
<dbReference type="GO" id="GO:0005737">
    <property type="term" value="C:cytoplasm"/>
    <property type="evidence" value="ECO:0007669"/>
    <property type="project" value="TreeGrafter"/>
</dbReference>